<evidence type="ECO:0000313" key="3">
    <source>
        <dbReference type="EMBL" id="UPU36501.1"/>
    </source>
</evidence>
<dbReference type="AlphaFoldDB" id="A0A6V8MYW3"/>
<dbReference type="Proteomes" id="UP000568888">
    <property type="component" value="Unassembled WGS sequence"/>
</dbReference>
<dbReference type="PANTHER" id="PTHR12558">
    <property type="entry name" value="CELL DIVISION CYCLE 16,23,27"/>
    <property type="match status" value="1"/>
</dbReference>
<reference evidence="2" key="2">
    <citation type="journal article" date="2021" name="Int. J. Syst. Evol. Microbiol.">
        <title>Geomonas silvestris sp. nov., Geomonas paludis sp. nov. and Geomonas limicola sp. nov., isolated from terrestrial environments, and emended description of the genus Geomonas.</title>
        <authorList>
            <person name="Itoh H."/>
            <person name="Xu Z."/>
            <person name="Masuda Y."/>
            <person name="Ushijima N."/>
            <person name="Hayakawa C."/>
            <person name="Shiratori Y."/>
            <person name="Senoo K."/>
        </authorList>
    </citation>
    <scope>NUCLEOTIDE SEQUENCE</scope>
    <source>
        <strain evidence="2">Red736</strain>
    </source>
</reference>
<feature type="repeat" description="TPR" evidence="1">
    <location>
        <begin position="63"/>
        <end position="96"/>
    </location>
</feature>
<dbReference type="Proteomes" id="UP000831485">
    <property type="component" value="Chromosome"/>
</dbReference>
<protein>
    <submittedName>
        <fullName evidence="3">Tetratricopeptide repeat protein</fullName>
    </submittedName>
</protein>
<dbReference type="Pfam" id="PF13414">
    <property type="entry name" value="TPR_11"/>
    <property type="match status" value="2"/>
</dbReference>
<evidence type="ECO:0000256" key="1">
    <source>
        <dbReference type="PROSITE-ProRule" id="PRU00339"/>
    </source>
</evidence>
<evidence type="ECO:0000313" key="4">
    <source>
        <dbReference type="Proteomes" id="UP000568888"/>
    </source>
</evidence>
<dbReference type="InterPro" id="IPR011990">
    <property type="entry name" value="TPR-like_helical_dom_sf"/>
</dbReference>
<evidence type="ECO:0000313" key="5">
    <source>
        <dbReference type="Proteomes" id="UP000831485"/>
    </source>
</evidence>
<keyword evidence="1" id="KW-0802">TPR repeat</keyword>
<feature type="repeat" description="TPR" evidence="1">
    <location>
        <begin position="165"/>
        <end position="198"/>
    </location>
</feature>
<reference evidence="4" key="1">
    <citation type="submission" date="2020-06" db="EMBL/GenBank/DDBJ databases">
        <title>Draft genomic sequecing of Geomonas sp. Red736.</title>
        <authorList>
            <person name="Itoh H."/>
            <person name="Xu Z.X."/>
            <person name="Ushijima N."/>
            <person name="Masuda Y."/>
            <person name="Shiratori Y."/>
            <person name="Senoo K."/>
        </authorList>
    </citation>
    <scope>NUCLEOTIDE SEQUENCE [LARGE SCALE GENOMIC DNA]</scope>
    <source>
        <strain evidence="4">Red736</strain>
    </source>
</reference>
<proteinExistence type="predicted"/>
<gene>
    <name evidence="2" type="ORF">GMPD_32400</name>
    <name evidence="3" type="ORF">M1B72_02010</name>
</gene>
<dbReference type="SUPFAM" id="SSF48452">
    <property type="entry name" value="TPR-like"/>
    <property type="match status" value="1"/>
</dbReference>
<dbReference type="Pfam" id="PF13181">
    <property type="entry name" value="TPR_8"/>
    <property type="match status" value="1"/>
</dbReference>
<sequence length="406" mass="44680">MATQKTAWDYLGDMFDTLTSQDSMKAQAATNAMASGAGFFQKKDYARAASEFKRAVSLDPTNAQSYNYLANAYLAQKKYDDAIKTYKTSLTIDPTQDSVHTNLGNLYLQQKKYNLAEKEFKDAARLNPTDTLAPYTLGQLYVQTGRYGEAETQFKKVAKMAPNDPNPYYSLGATYNKEGKYAEAVKQLTQAVKLRPKMEAAHFELGVAYAALGDSTNAQKEVDTLTRLNSTQGALLERTIARPKMVAGGGGELDTFLPILQKPQDPPVVGYDPYQLMLLDVVNLSTPNASKVFTQTFYFDSKMDPKSVQDVNNWTITKASGGAAGYYNNLLPVLPTEAYIPQNPMTVSYDADKQSATVTFILSQNDTNNATIDSAHMVFKFSGKDVTGKTIDPTADEWDYAASAPF</sequence>
<dbReference type="RefSeq" id="WP_183349289.1">
    <property type="nucleotide sequence ID" value="NZ_BLXY01000008.1"/>
</dbReference>
<dbReference type="PANTHER" id="PTHR12558:SF13">
    <property type="entry name" value="CELL DIVISION CYCLE PROTEIN 27 HOMOLOG"/>
    <property type="match status" value="1"/>
</dbReference>
<evidence type="ECO:0000313" key="2">
    <source>
        <dbReference type="EMBL" id="GFO65321.1"/>
    </source>
</evidence>
<dbReference type="InterPro" id="IPR019734">
    <property type="entry name" value="TPR_rpt"/>
</dbReference>
<feature type="repeat" description="TPR" evidence="1">
    <location>
        <begin position="29"/>
        <end position="62"/>
    </location>
</feature>
<organism evidence="2 4">
    <name type="scientific">Geomonas paludis</name>
    <dbReference type="NCBI Taxonomy" id="2740185"/>
    <lineage>
        <taxon>Bacteria</taxon>
        <taxon>Pseudomonadati</taxon>
        <taxon>Thermodesulfobacteriota</taxon>
        <taxon>Desulfuromonadia</taxon>
        <taxon>Geobacterales</taxon>
        <taxon>Geobacteraceae</taxon>
        <taxon>Geomonas</taxon>
    </lineage>
</organism>
<dbReference type="PROSITE" id="PS50005">
    <property type="entry name" value="TPR"/>
    <property type="match status" value="5"/>
</dbReference>
<feature type="repeat" description="TPR" evidence="1">
    <location>
        <begin position="97"/>
        <end position="130"/>
    </location>
</feature>
<dbReference type="Gene3D" id="1.25.40.10">
    <property type="entry name" value="Tetratricopeptide repeat domain"/>
    <property type="match status" value="2"/>
</dbReference>
<feature type="repeat" description="TPR" evidence="1">
    <location>
        <begin position="131"/>
        <end position="164"/>
    </location>
</feature>
<dbReference type="PROSITE" id="PS50293">
    <property type="entry name" value="TPR_REGION"/>
    <property type="match status" value="2"/>
</dbReference>
<dbReference type="EMBL" id="BLXY01000008">
    <property type="protein sequence ID" value="GFO65321.1"/>
    <property type="molecule type" value="Genomic_DNA"/>
</dbReference>
<reference evidence="3" key="3">
    <citation type="submission" date="2022-04" db="EMBL/GenBank/DDBJ databases">
        <authorList>
            <person name="Liu G."/>
        </authorList>
    </citation>
    <scope>NUCLEOTIDE SEQUENCE</scope>
    <source>
        <strain evidence="3">RG22</strain>
    </source>
</reference>
<accession>A0A6V8MYW3</accession>
<dbReference type="EMBL" id="CP096574">
    <property type="protein sequence ID" value="UPU36501.1"/>
    <property type="molecule type" value="Genomic_DNA"/>
</dbReference>
<name>A0A6V8MYW3_9BACT</name>
<keyword evidence="5" id="KW-1185">Reference proteome</keyword>
<dbReference type="SMART" id="SM00028">
    <property type="entry name" value="TPR"/>
    <property type="match status" value="6"/>
</dbReference>